<sequence length="87" mass="9846">MLILYMVLENVALCIPGGCMNYFALYLGHFKFFPCIFLISLFSLVRELVSYVCISGSVSTCNPSLFFQIGPWHIERCRRADGNTSLP</sequence>
<protein>
    <submittedName>
        <fullName evidence="2">Uncharacterized protein</fullName>
    </submittedName>
</protein>
<reference evidence="2 3" key="1">
    <citation type="submission" date="2019-04" db="EMBL/GenBank/DDBJ databases">
        <title>Friends and foes A comparative genomics study of 23 Aspergillus species from section Flavi.</title>
        <authorList>
            <consortium name="DOE Joint Genome Institute"/>
            <person name="Kjaerbolling I."/>
            <person name="Vesth T."/>
            <person name="Frisvad J.C."/>
            <person name="Nybo J.L."/>
            <person name="Theobald S."/>
            <person name="Kildgaard S."/>
            <person name="Isbrandt T."/>
            <person name="Kuo A."/>
            <person name="Sato A."/>
            <person name="Lyhne E.K."/>
            <person name="Kogle M.E."/>
            <person name="Wiebenga A."/>
            <person name="Kun R.S."/>
            <person name="Lubbers R.J."/>
            <person name="Makela M.R."/>
            <person name="Barry K."/>
            <person name="Chovatia M."/>
            <person name="Clum A."/>
            <person name="Daum C."/>
            <person name="Haridas S."/>
            <person name="He G."/>
            <person name="LaButti K."/>
            <person name="Lipzen A."/>
            <person name="Mondo S."/>
            <person name="Riley R."/>
            <person name="Salamov A."/>
            <person name="Simmons B.A."/>
            <person name="Magnuson J.K."/>
            <person name="Henrissat B."/>
            <person name="Mortensen U.H."/>
            <person name="Larsen T.O."/>
            <person name="Devries R.P."/>
            <person name="Grigoriev I.V."/>
            <person name="Machida M."/>
            <person name="Baker S.E."/>
            <person name="Andersen M.R."/>
        </authorList>
    </citation>
    <scope>NUCLEOTIDE SEQUENCE [LARGE SCALE GENOMIC DNA]</scope>
    <source>
        <strain evidence="2 3">IBT 18842</strain>
    </source>
</reference>
<gene>
    <name evidence="2" type="ORF">BDV25DRAFT_160036</name>
</gene>
<evidence type="ECO:0000256" key="1">
    <source>
        <dbReference type="SAM" id="Phobius"/>
    </source>
</evidence>
<keyword evidence="3" id="KW-1185">Reference proteome</keyword>
<dbReference type="AlphaFoldDB" id="A0A5N6TMK2"/>
<dbReference type="Proteomes" id="UP000325780">
    <property type="component" value="Unassembled WGS sequence"/>
</dbReference>
<name>A0A5N6TMK2_ASPAV</name>
<dbReference type="EMBL" id="ML742200">
    <property type="protein sequence ID" value="KAE8147592.1"/>
    <property type="molecule type" value="Genomic_DNA"/>
</dbReference>
<feature type="transmembrane region" description="Helical" evidence="1">
    <location>
        <begin position="23"/>
        <end position="45"/>
    </location>
</feature>
<evidence type="ECO:0000313" key="2">
    <source>
        <dbReference type="EMBL" id="KAE8147592.1"/>
    </source>
</evidence>
<keyword evidence="1" id="KW-0472">Membrane</keyword>
<keyword evidence="1" id="KW-1133">Transmembrane helix</keyword>
<proteinExistence type="predicted"/>
<keyword evidence="1" id="KW-0812">Transmembrane</keyword>
<accession>A0A5N6TMK2</accession>
<evidence type="ECO:0000313" key="3">
    <source>
        <dbReference type="Proteomes" id="UP000325780"/>
    </source>
</evidence>
<organism evidence="2 3">
    <name type="scientific">Aspergillus avenaceus</name>
    <dbReference type="NCBI Taxonomy" id="36643"/>
    <lineage>
        <taxon>Eukaryota</taxon>
        <taxon>Fungi</taxon>
        <taxon>Dikarya</taxon>
        <taxon>Ascomycota</taxon>
        <taxon>Pezizomycotina</taxon>
        <taxon>Eurotiomycetes</taxon>
        <taxon>Eurotiomycetidae</taxon>
        <taxon>Eurotiales</taxon>
        <taxon>Aspergillaceae</taxon>
        <taxon>Aspergillus</taxon>
        <taxon>Aspergillus subgen. Circumdati</taxon>
    </lineage>
</organism>